<keyword evidence="6" id="KW-1185">Reference proteome</keyword>
<dbReference type="CDD" id="cd23339">
    <property type="entry name" value="beta-trefoil_FSCN_fungal_FRG1-like"/>
    <property type="match status" value="1"/>
</dbReference>
<dbReference type="InterPro" id="IPR008999">
    <property type="entry name" value="Actin-crosslinking"/>
</dbReference>
<dbReference type="Proteomes" id="UP000565441">
    <property type="component" value="Unassembled WGS sequence"/>
</dbReference>
<comment type="similarity">
    <text evidence="2">Belongs to the FRG1 family.</text>
</comment>
<feature type="region of interest" description="Disordered" evidence="4">
    <location>
        <begin position="1"/>
        <end position="52"/>
    </location>
</feature>
<dbReference type="GO" id="GO:0071013">
    <property type="term" value="C:catalytic step 2 spliceosome"/>
    <property type="evidence" value="ECO:0007669"/>
    <property type="project" value="TreeGrafter"/>
</dbReference>
<dbReference type="Gene3D" id="2.80.10.50">
    <property type="match status" value="1"/>
</dbReference>
<dbReference type="OrthoDB" id="5539371at2759"/>
<name>A0A8H5HC88_9AGAR</name>
<dbReference type="InterPro" id="IPR010414">
    <property type="entry name" value="FRG1"/>
</dbReference>
<accession>A0A8H5HC88</accession>
<sequence length="736" mass="82984">MSTDKVRSTKLKFKGDKPKKKRKREDGEAGPLKRSRRKDDDEDPETWLLPENPNEIRGPTFIMHPCDPYPICVNFNSTTNRVVLHSFDKEKLEDDAEPSKLLDRTPTDVSQVWVTTRVAGSPTVNLRTGTGEGKFLSCDAHGLVSADRDARGPQEEWTPVVMPDGMVAFMNVYEKYLGVDEVAGGSLQLRGDSDEVGFRERFWVKIQSKYKKEANEEEKKKEGVTETPMINETATNQLYQTWGAGRLVTSNEDKKEVITHIPELGQYEDCWPVHPVLHAWRKRVKRMLVRTILARHRLPPSTKSTITIRQTDSSNSSPNRTRSFFVGKPPPRRMSFQSSRGIDNSHFIDADLVVSTTNHDSLPSSGSPFAIQCSISPTELATSADNFQSTRTINPLEVSATHSQASLGVNRGQPHLPELGNETSYQNCDTDINPVPCLFCDYMVSVPAAAMAEIDAICQQNKSLIEVLSSLGIHNDSHLQVLAENSDVADFLETVPTNVLGPLYRISLQKAFKQLRLVPRPSTELENDLIDGKCPRSPLQMIKGFTDDETCLALIKEIDQVTENSSSETWTEMVDRIAASFPLLDKYEKKWPVLFHVRWRSERIRSLASAGTYSEFTDCSSYTQRSLVWRVATSGMSKPKGNMPWSGCPVHLRVDWGQAPVGLQALLKKLDMEELMPLFLEARVRSEGDLQLLKNLDVKDRISVFEQLELPHVKPFQRWMLNIALQDRNMLGPHLP</sequence>
<reference evidence="5 6" key="1">
    <citation type="journal article" date="2020" name="ISME J.">
        <title>Uncovering the hidden diversity of litter-decomposition mechanisms in mushroom-forming fungi.</title>
        <authorList>
            <person name="Floudas D."/>
            <person name="Bentzer J."/>
            <person name="Ahren D."/>
            <person name="Johansson T."/>
            <person name="Persson P."/>
            <person name="Tunlid A."/>
        </authorList>
    </citation>
    <scope>NUCLEOTIDE SEQUENCE [LARGE SCALE GENOMIC DNA]</scope>
    <source>
        <strain evidence="5 6">CBS 661.87</strain>
    </source>
</reference>
<evidence type="ECO:0000256" key="4">
    <source>
        <dbReference type="SAM" id="MobiDB-lite"/>
    </source>
</evidence>
<dbReference type="Pfam" id="PF06229">
    <property type="entry name" value="FRG1"/>
    <property type="match status" value="1"/>
</dbReference>
<dbReference type="PANTHER" id="PTHR12928:SF0">
    <property type="entry name" value="FSHD REGION GENE 1"/>
    <property type="match status" value="1"/>
</dbReference>
<evidence type="ECO:0000256" key="3">
    <source>
        <dbReference type="ARBA" id="ARBA00023242"/>
    </source>
</evidence>
<dbReference type="GO" id="GO:0051015">
    <property type="term" value="F:actin filament binding"/>
    <property type="evidence" value="ECO:0007669"/>
    <property type="project" value="TreeGrafter"/>
</dbReference>
<evidence type="ECO:0000313" key="6">
    <source>
        <dbReference type="Proteomes" id="UP000565441"/>
    </source>
</evidence>
<organism evidence="5 6">
    <name type="scientific">Tricholomella constricta</name>
    <dbReference type="NCBI Taxonomy" id="117010"/>
    <lineage>
        <taxon>Eukaryota</taxon>
        <taxon>Fungi</taxon>
        <taxon>Dikarya</taxon>
        <taxon>Basidiomycota</taxon>
        <taxon>Agaricomycotina</taxon>
        <taxon>Agaricomycetes</taxon>
        <taxon>Agaricomycetidae</taxon>
        <taxon>Agaricales</taxon>
        <taxon>Tricholomatineae</taxon>
        <taxon>Lyophyllaceae</taxon>
        <taxon>Tricholomella</taxon>
    </lineage>
</organism>
<proteinExistence type="inferred from homology"/>
<evidence type="ECO:0000256" key="2">
    <source>
        <dbReference type="ARBA" id="ARBA00010878"/>
    </source>
</evidence>
<feature type="compositionally biased region" description="Basic residues" evidence="4">
    <location>
        <begin position="8"/>
        <end position="23"/>
    </location>
</feature>
<protein>
    <submittedName>
        <fullName evidence="5">Uncharacterized protein</fullName>
    </submittedName>
</protein>
<dbReference type="PANTHER" id="PTHR12928">
    <property type="entry name" value="FRG1 PROTEIN"/>
    <property type="match status" value="1"/>
</dbReference>
<comment type="caution">
    <text evidence="5">The sequence shown here is derived from an EMBL/GenBank/DDBJ whole genome shotgun (WGS) entry which is preliminary data.</text>
</comment>
<feature type="region of interest" description="Disordered" evidence="4">
    <location>
        <begin position="303"/>
        <end position="339"/>
    </location>
</feature>
<gene>
    <name evidence="5" type="ORF">D9615_004060</name>
</gene>
<keyword evidence="3" id="KW-0539">Nucleus</keyword>
<feature type="compositionally biased region" description="Polar residues" evidence="4">
    <location>
        <begin position="303"/>
        <end position="322"/>
    </location>
</feature>
<dbReference type="SUPFAM" id="SSF50405">
    <property type="entry name" value="Actin-crosslinking proteins"/>
    <property type="match status" value="1"/>
</dbReference>
<dbReference type="GO" id="GO:0005730">
    <property type="term" value="C:nucleolus"/>
    <property type="evidence" value="ECO:0007669"/>
    <property type="project" value="UniProtKB-SubCell"/>
</dbReference>
<dbReference type="EMBL" id="JAACJP010000012">
    <property type="protein sequence ID" value="KAF5380836.1"/>
    <property type="molecule type" value="Genomic_DNA"/>
</dbReference>
<evidence type="ECO:0000256" key="1">
    <source>
        <dbReference type="ARBA" id="ARBA00004604"/>
    </source>
</evidence>
<evidence type="ECO:0000313" key="5">
    <source>
        <dbReference type="EMBL" id="KAF5380836.1"/>
    </source>
</evidence>
<comment type="subcellular location">
    <subcellularLocation>
        <location evidence="1">Nucleus</location>
        <location evidence="1">Nucleolus</location>
    </subcellularLocation>
</comment>
<dbReference type="AlphaFoldDB" id="A0A8H5HC88"/>